<dbReference type="InterPro" id="IPR000718">
    <property type="entry name" value="Peptidase_M13"/>
</dbReference>
<dbReference type="InterPro" id="IPR018497">
    <property type="entry name" value="Peptidase_M13_C"/>
</dbReference>
<comment type="caution">
    <text evidence="5">The sequence shown here is derived from an EMBL/GenBank/DDBJ whole genome shotgun (WGS) entry which is preliminary data.</text>
</comment>
<sequence>MNTSIQIEPSYGGAIIENLVEEIQQLKEELRQRSESLRFLREEKITMAAKCRELEISLREIEEENVELQSENDELRKAIEGIRQEDLSMEEFSEPKEVDDDDDIICCNDEDNAENESPANYESTSPEPEPERENPAFHELKKEPTEGTVCPEEVPVQASPIESPPKLEPQEPCEEFVEAMIEAEMVRDKHGAEKSFWQCQLCKKIIQSSRNLPMHLAHHRVSQLPCPFSGCKKMSFYVNHLYGHLKSVHKITALKNKPELYNLYTEFRRKHSREVQSFIEVFFPVTSLVGFGSIPKNPKALNCKKCKASVRSCNFEKIKHILSHIKVRLECPKDECPIVLDNLEKLFDHIEYRHKTTVAGLSQSEKDRFLEGQMKLNEAVKSVYFHVSAGRSPRPAAVCPLKILKKRLNMNLLFFLLLLSGANGFGFPQGPRFPLWHPLDLTKEIDRSSLSDPCHDFSEAICTTTKSVVSGLNAEFETRLSSVLSKYELDDVTKELLDSLTGFHLRDECRGEPNIPNGKERAAFLGMLAAHGMTSISVKINATLKTAELRLRSIYSTPPPRKQPPRMHGFETVTVPSKYLPKHLKDFLVGYFETVDFEKRFNVEEFDVTFEKDVAKSPEFTESSRVFKSSFGIQHVRPKRKVQETHPSLYALTNSAVMASYTNLLISSELLKIDPKLVHDRDFVKDLKIMTQNILDEIGFHFDEMDWISAESKEKLKNVHTIDDYLFGPSEKFLNQTMVDKALKFYQDYFRKMRPFADDNMEKLGMPSYCRPVYYERVFRIADTAFQLSSDYDFGHYGEHAILSYAFYENNAGNTLENKKMIFGLQYIDGYRQKLPLPFVYGAIGETIGHETFHSYGVKKIFTDGVDDLFNSYTYRSAVSCLEDYYSSFIGPNWTRPDGAMKANEGFADLQSARMIARLIKRGIYKEAHKDSSRWFSDTKDFDHFDEIIGRDDDDRDLKLAFSAMADLYSGKYIREQLNTELETEHMMEDVHPRYVIRSNAVHRQLPEFSEAFQCSFDSRMYTVEELCDAFPPKEKVKSGAWCRLDPCHDFSEVICTTREPVVPVLDEELLRALRVLSKYKPDDVTKELADSVKGFRLSDKCEPVPNIPNGKERAAFLGMLVAHGLSESISVKINATLKTAELRLKSLYSSPSSGPPRNYGFETTTVLAKNLPEHLMDFLLAYFETVDFEKRFDVEEFDVTFEKDVEKSPDFTESSRVFKSSFGIEHIRPKRAAREADPPLLVLADSDIDPKLVHDPDFVKDLKIMTQNILDEIGFHFDEMDWISPESKEKLKNVHTIDDYLFGPSEKFLNQTMVDKALKFYQDYFRKMRPFADENMEKLDFPPNCKPVYYETVFKVADTAFQLYNDYDFGHYGERTVISYQFYENNAGNSAENKKMIFGLPHISGYRQKLPLPFVYGAIGGTIGHETFHSYTYRSAVSCLEDYYSSFIGPNWTRPDGAMKANEGFADLQSARMIARLIKRGIYKEAHKDSSRWFSDTKDFDHFDEIIGRDDDDRDLKLAFSAMADVYCREYFQEQNNTKLETKNMMEDVHPRYAIRLNAIHRQLPEFTETFKCSHDSRMYRVEELCDAFPFYEKVKNAGLTSEIFSILSKYEPDEVTWELVQSVVDFEQIDTCDGEPNIPNGKERAAFLGMVAAHGLSESISLPPPSGPTRSYGFEAATVPAKDLPEHLKDFLVGYFETVDFEKRFNLEEFNVTFEKDVAKSPEFTESSRVFKSSFGIQHVRPRRSVQGSTPLFSILANSDLLGSYTNLLISSELLKIDPKLVHDRDFVKDLKIMTQNILDEIGFHFDEMDWINAESKEKLKNVHTIDDYLFGPSEKFLNQTMVDKALKFYQDYFRKMRPFADDNMKKLAVRPHCKPAYYETVFRVADEAFQLYNDYDFGHYGHNVLSYNFYQNNAANNGGNKKMIFGLQYIDGFRQKLPLPFVYGAIGETIGHETFHSYGIQKILIDGVNDVFNSYTYRSAVSCLEDYYSSFIGPNWTRPDGAMKANEGFADLQSARMIARLIKRGIYKEAHKDSSRWFSVTKDFDHFDEIIGRDDDDRDLKLAFSALTDLYCAEYFQEQNDTKLETKHMMEDVHAQDLEALGSHPRLAVRTFLGIHDALEIAVGIHQALEMAAGIREVFKKADGIHQAPKEAVGILQALKKAAGILQALKKAVGILQAPKKAVGILQAPKEAVGILQALKKAVGIHQALKMAVGIHQALKMAAGIHDPCNDFTEAICAAKELRPLKLKQEYEDTLLSAFSNYEIDDVTQELFDAVKGFSVREPCQPMPKKPNGKRDRAEFVGQLSAYGMMPISVKIDPSSKTVELRLQNNTATPPTPHHPQRIYGFETTTVPVKDLPEHLKYFLFAYFETVDVENRFHAEEFDVAFEKDVEEFSEFTESSLVFKSLVEIEHLRNFNFHGLSAVSALRNSRFLAIGLHFDEMDWISAESKEKLKNVHTIDDYLFGPSEKFLNQTMVDKALKFYQDYFRKMRPFADENMKKLAVRPHCKPAYYETLLKQHTEKFITFSFGYLSVNECKPIYYDRVFRVADAAFRLYYNYDFGHYSDKASYSFNFFANRAFNNLHGNKLVFGYPFIFGYQRRDLSLGYLYGSIGRVIAHEIFHSYGVNEIMTDGVKDIFDNRIYQSGISCVRNYYSSFAHPQFGAPNGTLKANEGFADLHAAMAIYGLVTRGNLMDYNSTHQSPIRNIYDVMRDVFIGTGSFYCDEYLYERANPDVQKGNLLNFPHPRHAIRMNAIFKQLPMFTKMFQCKPGDANYRADNLCNAFPTIGKPKLLS</sequence>
<dbReference type="PROSITE" id="PS00028">
    <property type="entry name" value="ZINC_FINGER_C2H2_1"/>
    <property type="match status" value="1"/>
</dbReference>
<comment type="similarity">
    <text evidence="1">Belongs to the peptidase M13 family.</text>
</comment>
<gene>
    <name evidence="5" type="ORF">QR680_006957</name>
</gene>
<dbReference type="Proteomes" id="UP001175271">
    <property type="component" value="Unassembled WGS sequence"/>
</dbReference>
<evidence type="ECO:0000259" key="4">
    <source>
        <dbReference type="PROSITE" id="PS00028"/>
    </source>
</evidence>
<dbReference type="GO" id="GO:0004222">
    <property type="term" value="F:metalloendopeptidase activity"/>
    <property type="evidence" value="ECO:0007669"/>
    <property type="project" value="InterPro"/>
</dbReference>
<protein>
    <recommendedName>
        <fullName evidence="4">C2H2-type domain-containing protein</fullName>
    </recommendedName>
</protein>
<organism evidence="5 6">
    <name type="scientific">Steinernema hermaphroditum</name>
    <dbReference type="NCBI Taxonomy" id="289476"/>
    <lineage>
        <taxon>Eukaryota</taxon>
        <taxon>Metazoa</taxon>
        <taxon>Ecdysozoa</taxon>
        <taxon>Nematoda</taxon>
        <taxon>Chromadorea</taxon>
        <taxon>Rhabditida</taxon>
        <taxon>Tylenchina</taxon>
        <taxon>Panagrolaimomorpha</taxon>
        <taxon>Strongyloidoidea</taxon>
        <taxon>Steinernematidae</taxon>
        <taxon>Steinernema</taxon>
    </lineage>
</organism>
<dbReference type="SUPFAM" id="SSF55486">
    <property type="entry name" value="Metalloproteases ('zincins'), catalytic domain"/>
    <property type="match status" value="4"/>
</dbReference>
<keyword evidence="2" id="KW-0175">Coiled coil</keyword>
<keyword evidence="6" id="KW-1185">Reference proteome</keyword>
<dbReference type="SMART" id="SM00355">
    <property type="entry name" value="ZnF_C2H2"/>
    <property type="match status" value="3"/>
</dbReference>
<feature type="coiled-coil region" evidence="2">
    <location>
        <begin position="13"/>
        <end position="85"/>
    </location>
</feature>
<reference evidence="5" key="1">
    <citation type="submission" date="2023-06" db="EMBL/GenBank/DDBJ databases">
        <title>Genomic analysis of the entomopathogenic nematode Steinernema hermaphroditum.</title>
        <authorList>
            <person name="Schwarz E.M."/>
            <person name="Heppert J.K."/>
            <person name="Baniya A."/>
            <person name="Schwartz H.T."/>
            <person name="Tan C.-H."/>
            <person name="Antoshechkin I."/>
            <person name="Sternberg P.W."/>
            <person name="Goodrich-Blair H."/>
            <person name="Dillman A.R."/>
        </authorList>
    </citation>
    <scope>NUCLEOTIDE SEQUENCE</scope>
    <source>
        <strain evidence="5">PS9179</strain>
        <tissue evidence="5">Whole animal</tissue>
    </source>
</reference>
<dbReference type="GO" id="GO:0005886">
    <property type="term" value="C:plasma membrane"/>
    <property type="evidence" value="ECO:0007669"/>
    <property type="project" value="TreeGrafter"/>
</dbReference>
<accession>A0AA39HZG5</accession>
<dbReference type="PROSITE" id="PS51885">
    <property type="entry name" value="NEPRILYSIN"/>
    <property type="match status" value="4"/>
</dbReference>
<evidence type="ECO:0000256" key="2">
    <source>
        <dbReference type="SAM" id="Coils"/>
    </source>
</evidence>
<evidence type="ECO:0000256" key="1">
    <source>
        <dbReference type="ARBA" id="ARBA00007357"/>
    </source>
</evidence>
<evidence type="ECO:0000256" key="3">
    <source>
        <dbReference type="SAM" id="MobiDB-lite"/>
    </source>
</evidence>
<dbReference type="Pfam" id="PF01431">
    <property type="entry name" value="Peptidase_M13"/>
    <property type="match status" value="3"/>
</dbReference>
<name>A0AA39HZG5_9BILA</name>
<dbReference type="InterPro" id="IPR024079">
    <property type="entry name" value="MetalloPept_cat_dom_sf"/>
</dbReference>
<feature type="compositionally biased region" description="Acidic residues" evidence="3">
    <location>
        <begin position="92"/>
        <end position="114"/>
    </location>
</feature>
<feature type="domain" description="C2H2-type" evidence="4">
    <location>
        <begin position="199"/>
        <end position="219"/>
    </location>
</feature>
<evidence type="ECO:0000313" key="6">
    <source>
        <dbReference type="Proteomes" id="UP001175271"/>
    </source>
</evidence>
<dbReference type="GO" id="GO:0016485">
    <property type="term" value="P:protein processing"/>
    <property type="evidence" value="ECO:0007669"/>
    <property type="project" value="TreeGrafter"/>
</dbReference>
<dbReference type="InterPro" id="IPR013087">
    <property type="entry name" value="Znf_C2H2_type"/>
</dbReference>
<dbReference type="EMBL" id="JAUCMV010000003">
    <property type="protein sequence ID" value="KAK0413712.1"/>
    <property type="molecule type" value="Genomic_DNA"/>
</dbReference>
<dbReference type="PANTHER" id="PTHR11733">
    <property type="entry name" value="ZINC METALLOPROTEASE FAMILY M13 NEPRILYSIN-RELATED"/>
    <property type="match status" value="1"/>
</dbReference>
<dbReference type="PANTHER" id="PTHR11733:SF167">
    <property type="entry name" value="FI17812P1-RELATED"/>
    <property type="match status" value="1"/>
</dbReference>
<evidence type="ECO:0000313" key="5">
    <source>
        <dbReference type="EMBL" id="KAK0413712.1"/>
    </source>
</evidence>
<feature type="compositionally biased region" description="Polar residues" evidence="3">
    <location>
        <begin position="115"/>
        <end position="125"/>
    </location>
</feature>
<feature type="region of interest" description="Disordered" evidence="3">
    <location>
        <begin position="92"/>
        <end position="135"/>
    </location>
</feature>
<proteinExistence type="inferred from homology"/>
<dbReference type="Gene3D" id="3.40.390.10">
    <property type="entry name" value="Collagenase (Catalytic Domain)"/>
    <property type="match status" value="4"/>
</dbReference>